<protein>
    <submittedName>
        <fullName evidence="2">Uncharacterized protein</fullName>
    </submittedName>
</protein>
<keyword evidence="1" id="KW-0472">Membrane</keyword>
<dbReference type="KEGG" id="zma:100384158"/>
<reference evidence="2" key="1">
    <citation type="journal article" date="2009" name="PLoS Genet.">
        <title>Sequencing, mapping, and analysis of 27,455 maize full-length cDNAs.</title>
        <authorList>
            <person name="Soderlund C."/>
            <person name="Descour A."/>
            <person name="Kudrna D."/>
            <person name="Bomhoff M."/>
            <person name="Boyd L."/>
            <person name="Currie J."/>
            <person name="Angelova A."/>
            <person name="Collura K."/>
            <person name="Wissotski M."/>
            <person name="Ashley E."/>
            <person name="Morrow D."/>
            <person name="Fernandes J."/>
            <person name="Walbot V."/>
            <person name="Yu Y."/>
        </authorList>
    </citation>
    <scope>NUCLEOTIDE SEQUENCE</scope>
    <source>
        <strain evidence="2">B73</strain>
    </source>
</reference>
<evidence type="ECO:0000313" key="2">
    <source>
        <dbReference type="EMBL" id="ACN36237.1"/>
    </source>
</evidence>
<dbReference type="RefSeq" id="NP_001170207.1">
    <property type="nucleotide sequence ID" value="NM_001176736.1"/>
</dbReference>
<dbReference type="AlphaFoldDB" id="C0PM21"/>
<feature type="transmembrane region" description="Helical" evidence="1">
    <location>
        <begin position="72"/>
        <end position="91"/>
    </location>
</feature>
<name>C0PM21_MAIZE</name>
<sequence length="140" mass="15919">MMFRIQSARPLALFDFFRSVFFFFFCLLLHRARNRSSNSCVPTHYHLRAEIVALFPRPSALAHRHLPARARLTQLIAMAVAIFPVSCRIYFRHGHAQRAQRVRPLSAWRLGRAHARAGGPASYVLAAASSRPHTLAVTKE</sequence>
<accession>C0PM21</accession>
<dbReference type="GeneID" id="100384158"/>
<evidence type="ECO:0000256" key="1">
    <source>
        <dbReference type="SAM" id="Phobius"/>
    </source>
</evidence>
<dbReference type="EMBL" id="BT069340">
    <property type="protein sequence ID" value="ACN36237.1"/>
    <property type="molecule type" value="mRNA"/>
</dbReference>
<proteinExistence type="evidence at transcript level"/>
<feature type="transmembrane region" description="Helical" evidence="1">
    <location>
        <begin position="12"/>
        <end position="30"/>
    </location>
</feature>
<keyword evidence="1" id="KW-1133">Transmembrane helix</keyword>
<organism evidence="2">
    <name type="scientific">Zea mays</name>
    <name type="common">Maize</name>
    <dbReference type="NCBI Taxonomy" id="4577"/>
    <lineage>
        <taxon>Eukaryota</taxon>
        <taxon>Viridiplantae</taxon>
        <taxon>Streptophyta</taxon>
        <taxon>Embryophyta</taxon>
        <taxon>Tracheophyta</taxon>
        <taxon>Spermatophyta</taxon>
        <taxon>Magnoliopsida</taxon>
        <taxon>Liliopsida</taxon>
        <taxon>Poales</taxon>
        <taxon>Poaceae</taxon>
        <taxon>PACMAD clade</taxon>
        <taxon>Panicoideae</taxon>
        <taxon>Andropogonodae</taxon>
        <taxon>Andropogoneae</taxon>
        <taxon>Tripsacinae</taxon>
        <taxon>Zea</taxon>
    </lineage>
</organism>
<keyword evidence="1" id="KW-0812">Transmembrane</keyword>
<reference evidence="2" key="2">
    <citation type="submission" date="2012-06" db="EMBL/GenBank/DDBJ databases">
        <authorList>
            <person name="Yu Y."/>
            <person name="Currie J."/>
            <person name="Lomeli R."/>
            <person name="Angelova A."/>
            <person name="Collura K."/>
            <person name="Wissotski M."/>
            <person name="Campos D."/>
            <person name="Kudrna D."/>
            <person name="Golser W."/>
            <person name="Ashely E."/>
            <person name="Descour A."/>
            <person name="Fernandes J."/>
            <person name="Soderlund C."/>
            <person name="Walbot V."/>
        </authorList>
    </citation>
    <scope>NUCLEOTIDE SEQUENCE</scope>
    <source>
        <strain evidence="2">B73</strain>
    </source>
</reference>